<dbReference type="RefSeq" id="WP_070972826.1">
    <property type="nucleotide sequence ID" value="NZ_CP020559.1"/>
</dbReference>
<dbReference type="KEGG" id="cfm:BJL90_21195"/>
<sequence length="105" mass="12096">MMALSSTKQRSDRLKNALLFGIESFRKGDDHVALDSFLDSMDDLEKLLENHQCIETLNKKMEKLLPVLQTLYEAVKSQDVIAMTDILAFTLYPLIEGWEKECDEK</sequence>
<dbReference type="Proteomes" id="UP000192478">
    <property type="component" value="Chromosome"/>
</dbReference>
<gene>
    <name evidence="1" type="ORF">BJL90_21195</name>
    <name evidence="2" type="ORF">CLFO_32150</name>
</gene>
<evidence type="ECO:0000313" key="1">
    <source>
        <dbReference type="EMBL" id="AOY78156.1"/>
    </source>
</evidence>
<reference evidence="1 3" key="1">
    <citation type="submission" date="2016-10" db="EMBL/GenBank/DDBJ databases">
        <title>Complete Genome Sequence of Acetogen Clostridium formicoaceticum ATCC 27076.</title>
        <authorList>
            <person name="Bao T."/>
            <person name="Cheng C."/>
            <person name="Zhao J."/>
            <person name="Yang S.-T."/>
            <person name="Wang J."/>
            <person name="Wang M."/>
        </authorList>
    </citation>
    <scope>NUCLEOTIDE SEQUENCE [LARGE SCALE GENOMIC DNA]</scope>
    <source>
        <strain evidence="1 3">ATCC 27076</strain>
    </source>
</reference>
<evidence type="ECO:0000313" key="3">
    <source>
        <dbReference type="Proteomes" id="UP000177894"/>
    </source>
</evidence>
<evidence type="ECO:0000313" key="4">
    <source>
        <dbReference type="Proteomes" id="UP000192478"/>
    </source>
</evidence>
<protein>
    <submittedName>
        <fullName evidence="2">Uncharacterized protein</fullName>
    </submittedName>
</protein>
<dbReference type="EMBL" id="CP020559">
    <property type="protein sequence ID" value="ARE88809.1"/>
    <property type="molecule type" value="Genomic_DNA"/>
</dbReference>
<dbReference type="Proteomes" id="UP000177894">
    <property type="component" value="Chromosome"/>
</dbReference>
<organism evidence="2 4">
    <name type="scientific">Clostridium formicaceticum</name>
    <dbReference type="NCBI Taxonomy" id="1497"/>
    <lineage>
        <taxon>Bacteria</taxon>
        <taxon>Bacillati</taxon>
        <taxon>Bacillota</taxon>
        <taxon>Clostridia</taxon>
        <taxon>Eubacteriales</taxon>
        <taxon>Clostridiaceae</taxon>
        <taxon>Clostridium</taxon>
    </lineage>
</organism>
<dbReference type="AlphaFoldDB" id="A0AAC9RN94"/>
<proteinExistence type="predicted"/>
<name>A0AAC9RN94_9CLOT</name>
<keyword evidence="3" id="KW-1185">Reference proteome</keyword>
<reference evidence="2 4" key="2">
    <citation type="submission" date="2017-03" db="EMBL/GenBank/DDBJ databases">
        <title>Complete sequence of Clostridium formicaceticum DSM 92.</title>
        <authorList>
            <person name="Poehlein A."/>
            <person name="Karl M."/>
            <person name="Bengelsdorf F.R."/>
            <person name="Duerre P."/>
            <person name="Daniel R."/>
        </authorList>
    </citation>
    <scope>NUCLEOTIDE SEQUENCE [LARGE SCALE GENOMIC DNA]</scope>
    <source>
        <strain evidence="2 4">DSM 92</strain>
    </source>
</reference>
<evidence type="ECO:0000313" key="2">
    <source>
        <dbReference type="EMBL" id="ARE88809.1"/>
    </source>
</evidence>
<accession>A0AAC9RN94</accession>
<dbReference type="EMBL" id="CP017603">
    <property type="protein sequence ID" value="AOY78156.1"/>
    <property type="molecule type" value="Genomic_DNA"/>
</dbReference>